<dbReference type="RefSeq" id="WP_345413802.1">
    <property type="nucleotide sequence ID" value="NZ_BAABGT010000021.1"/>
</dbReference>
<keyword evidence="1" id="KW-0472">Membrane</keyword>
<organism evidence="2 3">
    <name type="scientific">Pseudonocardia xishanensis</name>
    <dbReference type="NCBI Taxonomy" id="630995"/>
    <lineage>
        <taxon>Bacteria</taxon>
        <taxon>Bacillati</taxon>
        <taxon>Actinomycetota</taxon>
        <taxon>Actinomycetes</taxon>
        <taxon>Pseudonocardiales</taxon>
        <taxon>Pseudonocardiaceae</taxon>
        <taxon>Pseudonocardia</taxon>
    </lineage>
</organism>
<dbReference type="EMBL" id="BAABGT010000021">
    <property type="protein sequence ID" value="GAA4540612.1"/>
    <property type="molecule type" value="Genomic_DNA"/>
</dbReference>
<gene>
    <name evidence="2" type="ORF">GCM10023175_13480</name>
</gene>
<comment type="caution">
    <text evidence="2">The sequence shown here is derived from an EMBL/GenBank/DDBJ whole genome shotgun (WGS) entry which is preliminary data.</text>
</comment>
<evidence type="ECO:0000313" key="2">
    <source>
        <dbReference type="EMBL" id="GAA4540612.1"/>
    </source>
</evidence>
<dbReference type="Proteomes" id="UP001501598">
    <property type="component" value="Unassembled WGS sequence"/>
</dbReference>
<proteinExistence type="predicted"/>
<evidence type="ECO:0000256" key="1">
    <source>
        <dbReference type="SAM" id="Phobius"/>
    </source>
</evidence>
<sequence length="85" mass="9041">MRALLPTFGSFGLVIGLLCAALTPYLPIDTVMSAPTSHGTSAYESTLSISYDWSPILAIPPATGLIVGLLVGVAFHLRGWRLRRA</sequence>
<protein>
    <recommendedName>
        <fullName evidence="4">Secreted protein with PEP-CTERM sorting signal</fullName>
    </recommendedName>
</protein>
<reference evidence="3" key="1">
    <citation type="journal article" date="2019" name="Int. J. Syst. Evol. Microbiol.">
        <title>The Global Catalogue of Microorganisms (GCM) 10K type strain sequencing project: providing services to taxonomists for standard genome sequencing and annotation.</title>
        <authorList>
            <consortium name="The Broad Institute Genomics Platform"/>
            <consortium name="The Broad Institute Genome Sequencing Center for Infectious Disease"/>
            <person name="Wu L."/>
            <person name="Ma J."/>
        </authorList>
    </citation>
    <scope>NUCLEOTIDE SEQUENCE [LARGE SCALE GENOMIC DNA]</scope>
    <source>
        <strain evidence="3">JCM 17906</strain>
    </source>
</reference>
<evidence type="ECO:0000313" key="3">
    <source>
        <dbReference type="Proteomes" id="UP001501598"/>
    </source>
</evidence>
<keyword evidence="3" id="KW-1185">Reference proteome</keyword>
<feature type="transmembrane region" description="Helical" evidence="1">
    <location>
        <begin position="57"/>
        <end position="77"/>
    </location>
</feature>
<evidence type="ECO:0008006" key="4">
    <source>
        <dbReference type="Google" id="ProtNLM"/>
    </source>
</evidence>
<keyword evidence="1" id="KW-1133">Transmembrane helix</keyword>
<name>A0ABP8RJI9_9PSEU</name>
<keyword evidence="1" id="KW-0812">Transmembrane</keyword>
<accession>A0ABP8RJI9</accession>